<name>A0ABY6KV72_9ARAC</name>
<dbReference type="SUPFAM" id="SSF53098">
    <property type="entry name" value="Ribonuclease H-like"/>
    <property type="match status" value="1"/>
</dbReference>
<gene>
    <name evidence="1" type="ORF">LAZ67_10000606</name>
</gene>
<accession>A0ABY6KV72</accession>
<dbReference type="EMBL" id="CP092872">
    <property type="protein sequence ID" value="UYV72764.1"/>
    <property type="molecule type" value="Genomic_DNA"/>
</dbReference>
<evidence type="ECO:0000313" key="1">
    <source>
        <dbReference type="EMBL" id="UYV72764.1"/>
    </source>
</evidence>
<dbReference type="InterPro" id="IPR012337">
    <property type="entry name" value="RNaseH-like_sf"/>
</dbReference>
<keyword evidence="2" id="KW-1185">Reference proteome</keyword>
<dbReference type="Proteomes" id="UP001235939">
    <property type="component" value="Chromosome 10"/>
</dbReference>
<sequence>MDKWLKKRKLDDNNNIDIVGDLTNEPIPSTSKNSSCSQKYVVSRKYNEDFLKFGFTSTMENYQVVPECVICGSKLSNSSMVPSKLQRHLVTNHPSLATKDKSYFEKSLSLKLKQVKVFEKQISVSGKAQLVSYEIAELLAVKLKPHNLAEEIILPACRKIVKTMIGESADINLSKIPLSNDTIHRRIKDMSQNIEENIAKTLGNSNFALQIDETTDITGKAHLIAFVRFIHENDIINQFLCCRELHEFTTGKNIFNLCIGICTDGAPAMTGHLKGFVALVRELSGDILVTHCFLHREALVTRYLPSELKIVLEQCVKMINYIKSRPLKSRLFTKLDEWPGQRPGFTRVRIYSKNVDLGAMEAKYESLLLHTEVRWLSRGKVLSRVLELKDEMKMFFEQDKNYEFVLLLEDKIWCTKLAYLSDIFVIFNKINSSIQGPNENILTSTDKLVGFQKQITLWKKKAQEGNLERFESVPKDCYKDIKIIVIDHLTALEERIIHYFPKLDIQKYDWVRNPFHITDTSVYDLNLNEEEELILLSNNRDLISKHSEESINSFWININCDYPLIAKRALNILLQFSTSYLCEFGFSALVNIKTKKRARLINVEDNMRVALSHLRPNINEIMKKRQPQISH</sequence>
<dbReference type="PANTHER" id="PTHR45913">
    <property type="entry name" value="EPM2A-INTERACTING PROTEIN 1"/>
    <property type="match status" value="1"/>
</dbReference>
<organism evidence="1 2">
    <name type="scientific">Cordylochernes scorpioides</name>
    <dbReference type="NCBI Taxonomy" id="51811"/>
    <lineage>
        <taxon>Eukaryota</taxon>
        <taxon>Metazoa</taxon>
        <taxon>Ecdysozoa</taxon>
        <taxon>Arthropoda</taxon>
        <taxon>Chelicerata</taxon>
        <taxon>Arachnida</taxon>
        <taxon>Pseudoscorpiones</taxon>
        <taxon>Cheliferoidea</taxon>
        <taxon>Chernetidae</taxon>
        <taxon>Cordylochernes</taxon>
    </lineage>
</organism>
<proteinExistence type="predicted"/>
<evidence type="ECO:0000313" key="2">
    <source>
        <dbReference type="Proteomes" id="UP001235939"/>
    </source>
</evidence>
<dbReference type="PANTHER" id="PTHR45913:SF19">
    <property type="entry name" value="LOW QUALITY PROTEIN: ZINC FINGER BED DOMAIN-CONTAINING PROTEIN 5-LIKE"/>
    <property type="match status" value="1"/>
</dbReference>
<reference evidence="1 2" key="1">
    <citation type="submission" date="2022-01" db="EMBL/GenBank/DDBJ databases">
        <title>A chromosomal length assembly of Cordylochernes scorpioides.</title>
        <authorList>
            <person name="Zeh D."/>
            <person name="Zeh J."/>
        </authorList>
    </citation>
    <scope>NUCLEOTIDE SEQUENCE [LARGE SCALE GENOMIC DNA]</scope>
    <source>
        <strain evidence="1">IN4F17</strain>
        <tissue evidence="1">Whole Body</tissue>
    </source>
</reference>
<protein>
    <recommendedName>
        <fullName evidence="3">Transposase</fullName>
    </recommendedName>
</protein>
<evidence type="ECO:0008006" key="3">
    <source>
        <dbReference type="Google" id="ProtNLM"/>
    </source>
</evidence>